<sequence length="431" mass="48886">MTRSRSTTLDMGLLQPVDTLTSLPEIPRSPASPIHRRSQSLVVDQEIDNLTEEAVPKEEPIQSSRQNIWAALYSRYPNLNITLISITLWYAFSMSISVYNRWMFSTSKLDFSFPILITSFHQLILTFLSVCTLLIFPRFRIEKYGDTTYTMPLKDYATKIFPCSVASAGDIGLGNTAFRFITLSLYTMVKTSSLIFVLMWGVFFKLEKLNLKISMIVTLMVFGVSMMIYGQHDDPESVSARELLKPSHIFLGVTLVLLAACMSGLRWALTQIMLKKNKHTRNPILTMMYISPGMFFVLLMVGSAVEGVGEFLHAPIWENKGAWGTIGLMIIPGFLAFFMTISEFVLLQYASLLTLSVAGIFKELLTIFLSWIVFGDTFSLINGIGLLITFTDILWYNKYRFDQNEITGKDDIELVDVEMNDLNVMTEYSTK</sequence>
<evidence type="ECO:0000313" key="10">
    <source>
        <dbReference type="EMBL" id="KGK37815.1"/>
    </source>
</evidence>
<reference evidence="11 13" key="3">
    <citation type="submission" date="2017-05" db="EMBL/GenBank/DDBJ databases">
        <title>The Genome Sequence of Candida krusei Ckrusei653.</title>
        <authorList>
            <person name="Cuomo C."/>
            <person name="Forche A."/>
            <person name="Young S."/>
            <person name="Abouelleil A."/>
            <person name="Cao P."/>
            <person name="Chapman S."/>
            <person name="Cusick C."/>
            <person name="Shea T."/>
            <person name="Nusbaum C."/>
            <person name="Birren B."/>
        </authorList>
    </citation>
    <scope>NUCLEOTIDE SEQUENCE [LARGE SCALE GENOMIC DNA]</scope>
    <source>
        <strain evidence="11 13">Ckrusei653</strain>
    </source>
</reference>
<dbReference type="Pfam" id="PF08449">
    <property type="entry name" value="UAA"/>
    <property type="match status" value="1"/>
</dbReference>
<keyword evidence="2 9" id="KW-0813">Transport</keyword>
<evidence type="ECO:0000256" key="4">
    <source>
        <dbReference type="ARBA" id="ARBA00022692"/>
    </source>
</evidence>
<evidence type="ECO:0000256" key="8">
    <source>
        <dbReference type="ARBA" id="ARBA00023329"/>
    </source>
</evidence>
<dbReference type="AlphaFoldDB" id="A0A099NYX3"/>
<evidence type="ECO:0000256" key="7">
    <source>
        <dbReference type="ARBA" id="ARBA00023136"/>
    </source>
</evidence>
<keyword evidence="8 9" id="KW-0968">Cytoplasmic vesicle</keyword>
<evidence type="ECO:0000256" key="3">
    <source>
        <dbReference type="ARBA" id="ARBA00022597"/>
    </source>
</evidence>
<protein>
    <recommendedName>
        <fullName evidence="9">GDP-mannose transporter</fullName>
        <shortName evidence="9">GMT</shortName>
    </recommendedName>
</protein>
<evidence type="ECO:0000256" key="5">
    <source>
        <dbReference type="ARBA" id="ARBA00022989"/>
    </source>
</evidence>
<dbReference type="GO" id="GO:0030659">
    <property type="term" value="C:cytoplasmic vesicle membrane"/>
    <property type="evidence" value="ECO:0007669"/>
    <property type="project" value="UniProtKB-SubCell"/>
</dbReference>
<comment type="caution">
    <text evidence="10">The sequence shown here is derived from an EMBL/GenBank/DDBJ whole genome shotgun (WGS) entry which is preliminary data.</text>
</comment>
<evidence type="ECO:0000313" key="12">
    <source>
        <dbReference type="Proteomes" id="UP000029867"/>
    </source>
</evidence>
<keyword evidence="3 9" id="KW-0762">Sugar transport</keyword>
<gene>
    <name evidence="11" type="ORF">CAS74_001762</name>
    <name evidence="10" type="ORF">JL09_g3066</name>
</gene>
<feature type="transmembrane region" description="Helical" evidence="9">
    <location>
        <begin position="156"/>
        <end position="174"/>
    </location>
</feature>
<keyword evidence="6 9" id="KW-0333">Golgi apparatus</keyword>
<keyword evidence="5 9" id="KW-1133">Transmembrane helix</keyword>
<dbReference type="EMBL" id="JQFK01000029">
    <property type="protein sequence ID" value="KGK37815.1"/>
    <property type="molecule type" value="Genomic_DNA"/>
</dbReference>
<dbReference type="GO" id="GO:0055085">
    <property type="term" value="P:transmembrane transport"/>
    <property type="evidence" value="ECO:0007669"/>
    <property type="project" value="InterPro"/>
</dbReference>
<feature type="transmembrane region" description="Helical" evidence="9">
    <location>
        <begin position="289"/>
        <end position="309"/>
    </location>
</feature>
<keyword evidence="4 9" id="KW-0812">Transmembrane</keyword>
<dbReference type="HOGENOM" id="CLU_022332_1_1_1"/>
<feature type="transmembrane region" description="Helical" evidence="9">
    <location>
        <begin position="209"/>
        <end position="229"/>
    </location>
</feature>
<proteinExistence type="inferred from homology"/>
<feature type="transmembrane region" description="Helical" evidence="9">
    <location>
        <begin position="180"/>
        <end position="202"/>
    </location>
</feature>
<feature type="transmembrane region" description="Helical" evidence="9">
    <location>
        <begin position="111"/>
        <end position="136"/>
    </location>
</feature>
<dbReference type="VEuPathDB" id="FungiDB:C5L36_0A05610"/>
<evidence type="ECO:0000256" key="1">
    <source>
        <dbReference type="ARBA" id="ARBA00004439"/>
    </source>
</evidence>
<dbReference type="Proteomes" id="UP000195871">
    <property type="component" value="Unassembled WGS sequence"/>
</dbReference>
<comment type="subunit">
    <text evidence="9">Homooligomer.</text>
</comment>
<keyword evidence="7 9" id="KW-0472">Membrane</keyword>
<dbReference type="GO" id="GO:0000139">
    <property type="term" value="C:Golgi membrane"/>
    <property type="evidence" value="ECO:0007669"/>
    <property type="project" value="UniProtKB-SubCell"/>
</dbReference>
<feature type="transmembrane region" description="Helical" evidence="9">
    <location>
        <begin position="352"/>
        <end position="374"/>
    </location>
</feature>
<comment type="function">
    <text evidence="9">Involved in the import of GDP-mannose from the cytoplasm into the Golgi lumen.</text>
</comment>
<feature type="transmembrane region" description="Helical" evidence="9">
    <location>
        <begin position="249"/>
        <end position="269"/>
    </location>
</feature>
<name>A0A099NYX3_PICKU</name>
<keyword evidence="9" id="KW-0256">Endoplasmic reticulum</keyword>
<evidence type="ECO:0000256" key="6">
    <source>
        <dbReference type="ARBA" id="ARBA00023034"/>
    </source>
</evidence>
<dbReference type="eggNOG" id="KOG1443">
    <property type="taxonomic scope" value="Eukaryota"/>
</dbReference>
<organism evidence="10 12">
    <name type="scientific">Pichia kudriavzevii</name>
    <name type="common">Yeast</name>
    <name type="synonym">Issatchenkia orientalis</name>
    <dbReference type="NCBI Taxonomy" id="4909"/>
    <lineage>
        <taxon>Eukaryota</taxon>
        <taxon>Fungi</taxon>
        <taxon>Dikarya</taxon>
        <taxon>Ascomycota</taxon>
        <taxon>Saccharomycotina</taxon>
        <taxon>Pichiomycetes</taxon>
        <taxon>Pichiales</taxon>
        <taxon>Pichiaceae</taxon>
        <taxon>Pichia</taxon>
    </lineage>
</organism>
<dbReference type="InterPro" id="IPR050186">
    <property type="entry name" value="TPT_transporter"/>
</dbReference>
<feature type="transmembrane region" description="Helical" evidence="9">
    <location>
        <begin position="380"/>
        <end position="397"/>
    </location>
</feature>
<dbReference type="Proteomes" id="UP000029867">
    <property type="component" value="Unassembled WGS sequence"/>
</dbReference>
<evidence type="ECO:0000256" key="2">
    <source>
        <dbReference type="ARBA" id="ARBA00022448"/>
    </source>
</evidence>
<feature type="transmembrane region" description="Helical" evidence="9">
    <location>
        <begin position="79"/>
        <end position="99"/>
    </location>
</feature>
<dbReference type="InterPro" id="IPR013657">
    <property type="entry name" value="SCL35B1-4/HUT1"/>
</dbReference>
<evidence type="ECO:0000313" key="11">
    <source>
        <dbReference type="EMBL" id="OUT23443.1"/>
    </source>
</evidence>
<feature type="transmembrane region" description="Helical" evidence="9">
    <location>
        <begin position="321"/>
        <end position="340"/>
    </location>
</feature>
<dbReference type="PANTHER" id="PTHR11132">
    <property type="entry name" value="SOLUTE CARRIER FAMILY 35"/>
    <property type="match status" value="1"/>
</dbReference>
<evidence type="ECO:0000256" key="9">
    <source>
        <dbReference type="RuleBase" id="RU367097"/>
    </source>
</evidence>
<comment type="subcellular location">
    <subcellularLocation>
        <location evidence="1 9">Cytoplasmic vesicle membrane</location>
        <topology evidence="1 9">Multi-pass membrane protein</topology>
    </subcellularLocation>
    <subcellularLocation>
        <location evidence="9">Golgi apparatus membrane</location>
        <topology evidence="9">Multi-pass membrane protein</topology>
    </subcellularLocation>
    <subcellularLocation>
        <location evidence="9">Endoplasmic reticulum membrane</location>
        <topology evidence="9">Multi-pass membrane protein</topology>
    </subcellularLocation>
</comment>
<evidence type="ECO:0000313" key="13">
    <source>
        <dbReference type="Proteomes" id="UP000195871"/>
    </source>
</evidence>
<comment type="similarity">
    <text evidence="9">Belongs to the TPT transporter family. SLC35D subfamily.</text>
</comment>
<reference evidence="10" key="2">
    <citation type="submission" date="2014-08" db="EMBL/GenBank/DDBJ databases">
        <title>Exploiting Issatchenkia orientalis SD108 for Succinic Acid Production.</title>
        <authorList>
            <person name="Xiao H."/>
            <person name="Shao Z."/>
            <person name="Jiang Y."/>
            <person name="Dole S."/>
            <person name="Zhao H."/>
        </authorList>
    </citation>
    <scope>NUCLEOTIDE SEQUENCE [LARGE SCALE GENOMIC DNA]</scope>
    <source>
        <strain evidence="10">SD108</strain>
    </source>
</reference>
<dbReference type="GO" id="GO:0005789">
    <property type="term" value="C:endoplasmic reticulum membrane"/>
    <property type="evidence" value="ECO:0007669"/>
    <property type="project" value="UniProtKB-SubCell"/>
</dbReference>
<accession>A0A099NYX3</accession>
<reference evidence="12" key="1">
    <citation type="journal article" date="2014" name="Microb. Cell Fact.">
        <title>Exploiting Issatchenkia orientalis SD108 for succinic acid production.</title>
        <authorList>
            <person name="Xiao H."/>
            <person name="Shao Z."/>
            <person name="Jiang Y."/>
            <person name="Dole S."/>
            <person name="Zhao H."/>
        </authorList>
    </citation>
    <scope>NUCLEOTIDE SEQUENCE [LARGE SCALE GENOMIC DNA]</scope>
    <source>
        <strain evidence="12">SD108</strain>
    </source>
</reference>
<dbReference type="EMBL" id="NHMM01000002">
    <property type="protein sequence ID" value="OUT23443.1"/>
    <property type="molecule type" value="Genomic_DNA"/>
</dbReference>